<dbReference type="GO" id="GO:0016829">
    <property type="term" value="F:lyase activity"/>
    <property type="evidence" value="ECO:0007669"/>
    <property type="project" value="InterPro"/>
</dbReference>
<dbReference type="Proteomes" id="UP000254569">
    <property type="component" value="Unassembled WGS sequence"/>
</dbReference>
<dbReference type="PANTHER" id="PTHR16943">
    <property type="entry name" value="2-METHYLCITRATE DEHYDRATASE-RELATED"/>
    <property type="match status" value="1"/>
</dbReference>
<dbReference type="InterPro" id="IPR045336">
    <property type="entry name" value="MmgE_PrpD_N"/>
</dbReference>
<feature type="domain" description="MmgE/PrpD C-terminal" evidence="3">
    <location>
        <begin position="278"/>
        <end position="464"/>
    </location>
</feature>
<accession>A0A379M4J2</accession>
<dbReference type="SUPFAM" id="SSF103378">
    <property type="entry name" value="2-methylcitrate dehydratase PrpD"/>
    <property type="match status" value="1"/>
</dbReference>
<dbReference type="Gene3D" id="1.10.4100.10">
    <property type="entry name" value="2-methylcitrate dehydratase PrpD"/>
    <property type="match status" value="1"/>
</dbReference>
<dbReference type="EMBL" id="UGVI01000001">
    <property type="protein sequence ID" value="SUE16553.1"/>
    <property type="molecule type" value="Genomic_DNA"/>
</dbReference>
<dbReference type="Gene3D" id="3.30.1330.120">
    <property type="entry name" value="2-methylcitrate dehydratase PrpD"/>
    <property type="match status" value="1"/>
</dbReference>
<sequence>MTSLLTERIADFAAARNARALPPEVADYTGLIVFDTLVCGLAAARMERTRMAHTVIDRLGGPEEATVFGRSTKAPAAVAAAFNSEITYALDADDTLFNSAHFATIVVSSALAEAERVGASGDSLLRAVAVGYDMTARLNLACSFMEVVDGKMKWSELFGSGYGTLGTVVSAGLVSGVSRDRMIHALALAAATAPTARNTHNTERTELATYKYCPNMHVVQAGMTALILAEAGYLGEPDLLDLEPGFFEAQGFRSVRREAITEDVGDHWWILDSAVKYYPACRYTGAPIDALRALVREHGWGPDDIEHIEVRLNPGAYSQRVFHTPATSIEPDHRAAIHGAFNIPYLLALAVLQITPGPAWFDPIHTQDPKVWDIASRIVTAPDPELDRDWGDAVADSTIGRPRRTRASMTVRARGREYVVDTEFTRGDPWTPETRADWDSVMSKAVDFCGDLVSVEQLERLARTVRDLGSVQNVATELAPLLRVE</sequence>
<evidence type="ECO:0000313" key="4">
    <source>
        <dbReference type="EMBL" id="SUE16553.1"/>
    </source>
</evidence>
<reference evidence="4 5" key="1">
    <citation type="submission" date="2018-06" db="EMBL/GenBank/DDBJ databases">
        <authorList>
            <consortium name="Pathogen Informatics"/>
            <person name="Doyle S."/>
        </authorList>
    </citation>
    <scope>NUCLEOTIDE SEQUENCE [LARGE SCALE GENOMIC DNA]</scope>
    <source>
        <strain evidence="4 5">NCTC13296</strain>
    </source>
</reference>
<feature type="domain" description="MmgE/PrpD N-terminal" evidence="2">
    <location>
        <begin position="7"/>
        <end position="249"/>
    </location>
</feature>
<dbReference type="Pfam" id="PF19305">
    <property type="entry name" value="MmgE_PrpD_C"/>
    <property type="match status" value="1"/>
</dbReference>
<dbReference type="InterPro" id="IPR045337">
    <property type="entry name" value="MmgE_PrpD_C"/>
</dbReference>
<name>A0A379M4J2_9NOCA</name>
<dbReference type="RefSeq" id="WP_064063456.1">
    <property type="nucleotide sequence ID" value="NZ_LPZN01000014.1"/>
</dbReference>
<dbReference type="InterPro" id="IPR036148">
    <property type="entry name" value="MmgE/PrpD_sf"/>
</dbReference>
<gene>
    <name evidence="4" type="ORF">NCTC13296_03438</name>
</gene>
<dbReference type="InterPro" id="IPR042188">
    <property type="entry name" value="MmgE/PrpD_sf_2"/>
</dbReference>
<evidence type="ECO:0000259" key="3">
    <source>
        <dbReference type="Pfam" id="PF19305"/>
    </source>
</evidence>
<dbReference type="InterPro" id="IPR042183">
    <property type="entry name" value="MmgE/PrpD_sf_1"/>
</dbReference>
<dbReference type="Pfam" id="PF03972">
    <property type="entry name" value="MmgE_PrpD_N"/>
    <property type="match status" value="1"/>
</dbReference>
<dbReference type="InterPro" id="IPR005656">
    <property type="entry name" value="MmgE_PrpD"/>
</dbReference>
<evidence type="ECO:0000259" key="2">
    <source>
        <dbReference type="Pfam" id="PF03972"/>
    </source>
</evidence>
<comment type="similarity">
    <text evidence="1">Belongs to the PrpD family.</text>
</comment>
<evidence type="ECO:0000256" key="1">
    <source>
        <dbReference type="ARBA" id="ARBA00006174"/>
    </source>
</evidence>
<keyword evidence="5" id="KW-1185">Reference proteome</keyword>
<dbReference type="AlphaFoldDB" id="A0A379M4J2"/>
<evidence type="ECO:0000313" key="5">
    <source>
        <dbReference type="Proteomes" id="UP000254569"/>
    </source>
</evidence>
<protein>
    <submittedName>
        <fullName evidence="4">MmgE/PrpD family</fullName>
    </submittedName>
</protein>
<proteinExistence type="inferred from homology"/>
<organism evidence="4 5">
    <name type="scientific">Rhodococcus gordoniae</name>
    <dbReference type="NCBI Taxonomy" id="223392"/>
    <lineage>
        <taxon>Bacteria</taxon>
        <taxon>Bacillati</taxon>
        <taxon>Actinomycetota</taxon>
        <taxon>Actinomycetes</taxon>
        <taxon>Mycobacteriales</taxon>
        <taxon>Nocardiaceae</taxon>
        <taxon>Rhodococcus</taxon>
    </lineage>
</organism>
<dbReference type="PANTHER" id="PTHR16943:SF8">
    <property type="entry name" value="2-METHYLCITRATE DEHYDRATASE"/>
    <property type="match status" value="1"/>
</dbReference>